<feature type="non-terminal residue" evidence="1">
    <location>
        <position position="139"/>
    </location>
</feature>
<dbReference type="Proteomes" id="UP000230790">
    <property type="component" value="Unassembled WGS sequence"/>
</dbReference>
<sequence length="139" mass="15262">MPSISPLGDSTSISIPLTLIAMKGHPATGKSAVAETLARRLRVPLIDKDDIKDYVLEMPDANELAYRIMWRIVETQLSLGLSVIAVSPLSYPKGYARAQEIAAQRGARLLIVETVLDEAEWRRRLDARQPGDSTHKIGG</sequence>
<dbReference type="PANTHER" id="PTHR37807:SF3">
    <property type="entry name" value="OS07G0160300 PROTEIN"/>
    <property type="match status" value="1"/>
</dbReference>
<dbReference type="Gene3D" id="3.40.50.300">
    <property type="entry name" value="P-loop containing nucleotide triphosphate hydrolases"/>
    <property type="match status" value="1"/>
</dbReference>
<evidence type="ECO:0008006" key="3">
    <source>
        <dbReference type="Google" id="ProtNLM"/>
    </source>
</evidence>
<evidence type="ECO:0000313" key="1">
    <source>
        <dbReference type="EMBL" id="PJF46192.1"/>
    </source>
</evidence>
<reference evidence="1 2" key="1">
    <citation type="submission" date="2017-11" db="EMBL/GenBank/DDBJ databases">
        <title>Evolution of Phototrophy in the Chloroflexi Phylum Driven by Horizontal Gene Transfer.</title>
        <authorList>
            <person name="Ward L.M."/>
            <person name="Hemp J."/>
            <person name="Shih P.M."/>
            <person name="Mcglynn S.E."/>
            <person name="Fischer W."/>
        </authorList>
    </citation>
    <scope>NUCLEOTIDE SEQUENCE [LARGE SCALE GENOMIC DNA]</scope>
    <source>
        <strain evidence="1">JP3_7</strain>
    </source>
</reference>
<dbReference type="EMBL" id="PGTN01000390">
    <property type="protein sequence ID" value="PJF46192.1"/>
    <property type="molecule type" value="Genomic_DNA"/>
</dbReference>
<proteinExistence type="predicted"/>
<organism evidence="1 2">
    <name type="scientific">Candidatus Thermofonsia Clade 3 bacterium</name>
    <dbReference type="NCBI Taxonomy" id="2364212"/>
    <lineage>
        <taxon>Bacteria</taxon>
        <taxon>Bacillati</taxon>
        <taxon>Chloroflexota</taxon>
        <taxon>Candidatus Thermofontia</taxon>
        <taxon>Candidatus Thermofonsia Clade 3</taxon>
    </lineage>
</organism>
<protein>
    <recommendedName>
        <fullName evidence="3">ATP-binding protein</fullName>
    </recommendedName>
</protein>
<comment type="caution">
    <text evidence="1">The sequence shown here is derived from an EMBL/GenBank/DDBJ whole genome shotgun (WGS) entry which is preliminary data.</text>
</comment>
<gene>
    <name evidence="1" type="ORF">CUN48_15045</name>
</gene>
<dbReference type="PANTHER" id="PTHR37807">
    <property type="entry name" value="OS07G0160300 PROTEIN"/>
    <property type="match status" value="1"/>
</dbReference>
<dbReference type="InterPro" id="IPR027417">
    <property type="entry name" value="P-loop_NTPase"/>
</dbReference>
<name>A0A2M8Q8R0_9CHLR</name>
<dbReference type="SUPFAM" id="SSF52540">
    <property type="entry name" value="P-loop containing nucleoside triphosphate hydrolases"/>
    <property type="match status" value="1"/>
</dbReference>
<accession>A0A2M8Q8R0</accession>
<dbReference type="AlphaFoldDB" id="A0A2M8Q8R0"/>
<evidence type="ECO:0000313" key="2">
    <source>
        <dbReference type="Proteomes" id="UP000230790"/>
    </source>
</evidence>
<dbReference type="Pfam" id="PF13671">
    <property type="entry name" value="AAA_33"/>
    <property type="match status" value="1"/>
</dbReference>